<sequence>MPFHVHEKNPPLEGQFATMSELSVDVKKIIRKYSFVIVLCA</sequence>
<dbReference type="KEGG" id="banc:PU02_0444"/>
<proteinExistence type="predicted"/>
<evidence type="ECO:0000313" key="1">
    <source>
        <dbReference type="EMBL" id="ALE03258.1"/>
    </source>
</evidence>
<keyword evidence="2" id="KW-1185">Reference proteome</keyword>
<name>A0A0M4L6H5_9HYPH</name>
<dbReference type="PATRIC" id="fig|1318743.3.peg.456"/>
<accession>A0A0M4L6H5</accession>
<dbReference type="EMBL" id="CP010401">
    <property type="protein sequence ID" value="ALE03258.1"/>
    <property type="molecule type" value="Genomic_DNA"/>
</dbReference>
<dbReference type="STRING" id="1318743.PU02_0444"/>
<dbReference type="AlphaFoldDB" id="A0A0M4L6H5"/>
<evidence type="ECO:0000313" key="2">
    <source>
        <dbReference type="Proteomes" id="UP000057213"/>
    </source>
</evidence>
<gene>
    <name evidence="1" type="ORF">PU02_0444</name>
</gene>
<organism evidence="1 2">
    <name type="scientific">Bartonella ancashensis</name>
    <dbReference type="NCBI Taxonomy" id="1318743"/>
    <lineage>
        <taxon>Bacteria</taxon>
        <taxon>Pseudomonadati</taxon>
        <taxon>Pseudomonadota</taxon>
        <taxon>Alphaproteobacteria</taxon>
        <taxon>Hyphomicrobiales</taxon>
        <taxon>Bartonellaceae</taxon>
        <taxon>Bartonella</taxon>
    </lineage>
</organism>
<protein>
    <submittedName>
        <fullName evidence="1">Uncharacterized protein</fullName>
    </submittedName>
</protein>
<dbReference type="Proteomes" id="UP000057213">
    <property type="component" value="Chromosome"/>
</dbReference>
<reference evidence="1 2" key="1">
    <citation type="journal article" date="2015" name="Genome Announc.">
        <title>Complete Genome Sequence of Bartonella ancashensis Strain 20.00, Isolated from the Blood of a Patient with Verruga Peruana.</title>
        <authorList>
            <person name="Hang J."/>
            <person name="Mullins K.E."/>
            <person name="Clifford R.J."/>
            <person name="Onmus-Leone F."/>
            <person name="Yang Y."/>
            <person name="Jiang J."/>
            <person name="Leguia M."/>
            <person name="Kasper M.R."/>
            <person name="Maguina C."/>
            <person name="Lesho E.P."/>
            <person name="Jarman R.G."/>
            <person name="Richards A.L."/>
            <person name="Blazes D."/>
        </authorList>
    </citation>
    <scope>NUCLEOTIDE SEQUENCE [LARGE SCALE GENOMIC DNA]</scope>
    <source>
        <strain evidence="1 2">20.00</strain>
    </source>
</reference>